<accession>A0ABR2L4N9</accession>
<dbReference type="InterPro" id="IPR035992">
    <property type="entry name" value="Ricin_B-like_lectins"/>
</dbReference>
<dbReference type="Proteomes" id="UP001470230">
    <property type="component" value="Unassembled WGS sequence"/>
</dbReference>
<proteinExistence type="predicted"/>
<name>A0ABR2L4N9_9EUKA</name>
<keyword evidence="2" id="KW-1185">Reference proteome</keyword>
<organism evidence="1 2">
    <name type="scientific">Tritrichomonas musculus</name>
    <dbReference type="NCBI Taxonomy" id="1915356"/>
    <lineage>
        <taxon>Eukaryota</taxon>
        <taxon>Metamonada</taxon>
        <taxon>Parabasalia</taxon>
        <taxon>Tritrichomonadida</taxon>
        <taxon>Tritrichomonadidae</taxon>
        <taxon>Tritrichomonas</taxon>
    </lineage>
</organism>
<gene>
    <name evidence="1" type="ORF">M9Y10_015672</name>
</gene>
<sequence>MKIYNDSEKKSLSNEDIQNVPGSKFVLKMNMDESQIGIEYNEEEQDEITFKNIQNEEKWRYAVTVDNRPYLNDAGLGLVLSDADIENNVYQQFIFGQDSWSTVIDSYAKKGMVWDIADENNLDPPPGTPFYLFPFHGRHNQHFLLQDGKIIAKQNGMAVTYMGGKNPFRMMPLSPKLKERQTFKVQLL</sequence>
<comment type="caution">
    <text evidence="1">The sequence shown here is derived from an EMBL/GenBank/DDBJ whole genome shotgun (WGS) entry which is preliminary data.</text>
</comment>
<dbReference type="SUPFAM" id="SSF50370">
    <property type="entry name" value="Ricin B-like lectins"/>
    <property type="match status" value="1"/>
</dbReference>
<evidence type="ECO:0000313" key="1">
    <source>
        <dbReference type="EMBL" id="KAK8897707.1"/>
    </source>
</evidence>
<dbReference type="EMBL" id="JAPFFF010000002">
    <property type="protein sequence ID" value="KAK8897707.1"/>
    <property type="molecule type" value="Genomic_DNA"/>
</dbReference>
<reference evidence="1 2" key="1">
    <citation type="submission" date="2024-04" db="EMBL/GenBank/DDBJ databases">
        <title>Tritrichomonas musculus Genome.</title>
        <authorList>
            <person name="Alves-Ferreira E."/>
            <person name="Grigg M."/>
            <person name="Lorenzi H."/>
            <person name="Galac M."/>
        </authorList>
    </citation>
    <scope>NUCLEOTIDE SEQUENCE [LARGE SCALE GENOMIC DNA]</scope>
    <source>
        <strain evidence="1 2">EAF2021</strain>
    </source>
</reference>
<evidence type="ECO:0000313" key="2">
    <source>
        <dbReference type="Proteomes" id="UP001470230"/>
    </source>
</evidence>
<protein>
    <submittedName>
        <fullName evidence="1">Uncharacterized protein</fullName>
    </submittedName>
</protein>